<evidence type="ECO:0000313" key="1">
    <source>
        <dbReference type="EMBL" id="KAK2158168.1"/>
    </source>
</evidence>
<accession>A0AAD9N7D2</accession>
<evidence type="ECO:0000313" key="2">
    <source>
        <dbReference type="Proteomes" id="UP001208570"/>
    </source>
</evidence>
<name>A0AAD9N7D2_9ANNE</name>
<organism evidence="1 2">
    <name type="scientific">Paralvinella palmiformis</name>
    <dbReference type="NCBI Taxonomy" id="53620"/>
    <lineage>
        <taxon>Eukaryota</taxon>
        <taxon>Metazoa</taxon>
        <taxon>Spiralia</taxon>
        <taxon>Lophotrochozoa</taxon>
        <taxon>Annelida</taxon>
        <taxon>Polychaeta</taxon>
        <taxon>Sedentaria</taxon>
        <taxon>Canalipalpata</taxon>
        <taxon>Terebellida</taxon>
        <taxon>Terebelliformia</taxon>
        <taxon>Alvinellidae</taxon>
        <taxon>Paralvinella</taxon>
    </lineage>
</organism>
<gene>
    <name evidence="1" type="ORF">LSH36_175g01033</name>
</gene>
<protein>
    <submittedName>
        <fullName evidence="1">Uncharacterized protein</fullName>
    </submittedName>
</protein>
<sequence>MCLSFSHLNNVLHFGTIDWLPHSFVIPGQSLACSIPVGHLNKQHIASSKNRSRQFFGVAVSAAPG</sequence>
<keyword evidence="2" id="KW-1185">Reference proteome</keyword>
<comment type="caution">
    <text evidence="1">The sequence shown here is derived from an EMBL/GenBank/DDBJ whole genome shotgun (WGS) entry which is preliminary data.</text>
</comment>
<reference evidence="1" key="1">
    <citation type="journal article" date="2023" name="Mol. Biol. Evol.">
        <title>Third-Generation Sequencing Reveals the Adaptive Role of the Epigenome in Three Deep-Sea Polychaetes.</title>
        <authorList>
            <person name="Perez M."/>
            <person name="Aroh O."/>
            <person name="Sun Y."/>
            <person name="Lan Y."/>
            <person name="Juniper S.K."/>
            <person name="Young C.R."/>
            <person name="Angers B."/>
            <person name="Qian P.Y."/>
        </authorList>
    </citation>
    <scope>NUCLEOTIDE SEQUENCE</scope>
    <source>
        <strain evidence="1">P08H-3</strain>
    </source>
</reference>
<dbReference type="Proteomes" id="UP001208570">
    <property type="component" value="Unassembled WGS sequence"/>
</dbReference>
<proteinExistence type="predicted"/>
<dbReference type="EMBL" id="JAODUP010000175">
    <property type="protein sequence ID" value="KAK2158168.1"/>
    <property type="molecule type" value="Genomic_DNA"/>
</dbReference>
<dbReference type="AlphaFoldDB" id="A0AAD9N7D2"/>